<dbReference type="FunCoup" id="A0A1U8Q1M8">
    <property type="interactions" value="255"/>
</dbReference>
<evidence type="ECO:0000256" key="7">
    <source>
        <dbReference type="ARBA" id="ARBA00023004"/>
    </source>
</evidence>
<comment type="similarity">
    <text evidence="2">Belongs to the JARID1 histone demethylase family.</text>
</comment>
<evidence type="ECO:0000256" key="8">
    <source>
        <dbReference type="ARBA" id="ARBA00023242"/>
    </source>
</evidence>
<keyword evidence="3" id="KW-0479">Metal-binding</keyword>
<evidence type="ECO:0000256" key="6">
    <source>
        <dbReference type="ARBA" id="ARBA00023002"/>
    </source>
</evidence>
<sequence length="665" mass="76087">MLRYPQISLEKIAENCPFCCRNCNCNACLHTSRSLKTFQREVTKQEKARYAQYLIHCLLPFLEKIHEEQSEEVEIEARLKGSTSSEIELPLANCHNDERVYCDNCATSIADLHRSCPNCCYELCLSCCWELREGNLLGGPKEVAILYPNRGYDYMQGGDPLPVSTLANRSTDHPDLLTEWKANNDGSIPCPPEELGGCGRGRLELKQIFPKHWVSDLVVAAKEIVRGYAIEQNPSKQNCCKGTEMSRKAASRKGSKDNCLYCPAAKDILQDEELVNFQRHWVNGEPVIVRNVLEQTSGLSWEPMVMWRALCGNVDTKNGSKQSQVRAIDCLASCEVEINTCKFFRGYTEGRTYDDLWPEMLKLKDYPPSDKFEDLLPRHFDEFISALPLQEYTDPKSGLLNLAAKLPQDTLKPDLGPKTYIAYGIAEELGRGDSVTKLHCDLSDAVNILTHTTEIVLTDEQHTSIKKLKKKHRAQDEREFETNETTEVSKEDHEEESNFPGFPTEGQSEAAGGALWDIFRREDVGKLQAYLRKHYKEFRHTYCSPIEQVIHPIHDQAFYLTFEHKKKLKEEFGVEPWTFEQRVGEAVFIPAGCPHQVRNLKSCTKVALDFVSPENVHQCFQLTNEFRQLPKNHRAREDKLEIKKMTLHAVYQAVKDFQNLMPIQK</sequence>
<evidence type="ECO:0000256" key="4">
    <source>
        <dbReference type="ARBA" id="ARBA00022771"/>
    </source>
</evidence>
<evidence type="ECO:0000256" key="2">
    <source>
        <dbReference type="ARBA" id="ARBA00006801"/>
    </source>
</evidence>
<evidence type="ECO:0000259" key="11">
    <source>
        <dbReference type="PROSITE" id="PS51184"/>
    </source>
</evidence>
<dbReference type="GO" id="GO:0016491">
    <property type="term" value="F:oxidoreductase activity"/>
    <property type="evidence" value="ECO:0007669"/>
    <property type="project" value="UniProtKB-KW"/>
</dbReference>
<feature type="region of interest" description="Disordered" evidence="10">
    <location>
        <begin position="468"/>
        <end position="506"/>
    </location>
</feature>
<keyword evidence="4" id="KW-0863">Zinc-finger</keyword>
<evidence type="ECO:0000256" key="9">
    <source>
        <dbReference type="ARBA" id="ARBA00060112"/>
    </source>
</evidence>
<comment type="subcellular location">
    <subcellularLocation>
        <location evidence="1">Nucleus</location>
    </subcellularLocation>
</comment>
<keyword evidence="5" id="KW-0862">Zinc</keyword>
<dbReference type="GeneID" id="104594066"/>
<dbReference type="GO" id="GO:0000785">
    <property type="term" value="C:chromatin"/>
    <property type="evidence" value="ECO:0000318"/>
    <property type="project" value="GO_Central"/>
</dbReference>
<evidence type="ECO:0000313" key="12">
    <source>
        <dbReference type="Proteomes" id="UP000189703"/>
    </source>
</evidence>
<dbReference type="Pfam" id="PF02373">
    <property type="entry name" value="JmjC"/>
    <property type="match status" value="1"/>
</dbReference>
<name>A0A1U8Q1M8_NELNU</name>
<accession>A0A1U8Q1M8</accession>
<protein>
    <submittedName>
        <fullName evidence="13">Lysine-specific demethylase JMJ25-like</fullName>
    </submittedName>
</protein>
<dbReference type="RefSeq" id="XP_019052723.1">
    <property type="nucleotide sequence ID" value="XM_019197178.1"/>
</dbReference>
<dbReference type="InParanoid" id="A0A1U8Q1M8"/>
<gene>
    <name evidence="13" type="primary">LOC104594066</name>
</gene>
<reference evidence="13" key="1">
    <citation type="submission" date="2025-08" db="UniProtKB">
        <authorList>
            <consortium name="RefSeq"/>
        </authorList>
    </citation>
    <scope>IDENTIFICATION</scope>
</reference>
<dbReference type="AlphaFoldDB" id="A0A1U8Q1M8"/>
<dbReference type="KEGG" id="nnu:104594066"/>
<dbReference type="Proteomes" id="UP000189703">
    <property type="component" value="Unplaced"/>
</dbReference>
<organism evidence="12 13">
    <name type="scientific">Nelumbo nucifera</name>
    <name type="common">Sacred lotus</name>
    <dbReference type="NCBI Taxonomy" id="4432"/>
    <lineage>
        <taxon>Eukaryota</taxon>
        <taxon>Viridiplantae</taxon>
        <taxon>Streptophyta</taxon>
        <taxon>Embryophyta</taxon>
        <taxon>Tracheophyta</taxon>
        <taxon>Spermatophyta</taxon>
        <taxon>Magnoliopsida</taxon>
        <taxon>Proteales</taxon>
        <taxon>Nelumbonaceae</taxon>
        <taxon>Nelumbo</taxon>
    </lineage>
</organism>
<dbReference type="GO" id="GO:0031490">
    <property type="term" value="F:chromatin DNA binding"/>
    <property type="evidence" value="ECO:0000318"/>
    <property type="project" value="GO_Central"/>
</dbReference>
<dbReference type="SMART" id="SM00558">
    <property type="entry name" value="JmjC"/>
    <property type="match status" value="1"/>
</dbReference>
<evidence type="ECO:0000256" key="3">
    <source>
        <dbReference type="ARBA" id="ARBA00022723"/>
    </source>
</evidence>
<keyword evidence="12" id="KW-1185">Reference proteome</keyword>
<evidence type="ECO:0000256" key="5">
    <source>
        <dbReference type="ARBA" id="ARBA00022833"/>
    </source>
</evidence>
<comment type="function">
    <text evidence="9">May function as histone H3 lysine demethylase and be involved in regulation of gene expression.</text>
</comment>
<keyword evidence="6" id="KW-0560">Oxidoreductase</keyword>
<dbReference type="GO" id="GO:0008270">
    <property type="term" value="F:zinc ion binding"/>
    <property type="evidence" value="ECO:0007669"/>
    <property type="project" value="UniProtKB-KW"/>
</dbReference>
<dbReference type="PANTHER" id="PTHR12549:SF37">
    <property type="entry name" value="LYSINE-SPECIFIC DEMETHYLASE JMJ26"/>
    <property type="match status" value="1"/>
</dbReference>
<dbReference type="PANTHER" id="PTHR12549">
    <property type="entry name" value="JMJC DOMAIN-CONTAINING HISTONE DEMETHYLATION PROTEIN"/>
    <property type="match status" value="1"/>
</dbReference>
<dbReference type="eggNOG" id="KOG1356">
    <property type="taxonomic scope" value="Eukaryota"/>
</dbReference>
<dbReference type="GO" id="GO:0006357">
    <property type="term" value="P:regulation of transcription by RNA polymerase II"/>
    <property type="evidence" value="ECO:0000318"/>
    <property type="project" value="GO_Central"/>
</dbReference>
<dbReference type="Gene3D" id="2.60.120.650">
    <property type="entry name" value="Cupin"/>
    <property type="match status" value="1"/>
</dbReference>
<dbReference type="InterPro" id="IPR045109">
    <property type="entry name" value="LSDs-like"/>
</dbReference>
<dbReference type="GO" id="GO:0032454">
    <property type="term" value="F:histone H3K9 demethylase activity"/>
    <property type="evidence" value="ECO:0000318"/>
    <property type="project" value="GO_Central"/>
</dbReference>
<dbReference type="GO" id="GO:0003712">
    <property type="term" value="F:transcription coregulator activity"/>
    <property type="evidence" value="ECO:0000318"/>
    <property type="project" value="GO_Central"/>
</dbReference>
<keyword evidence="8" id="KW-0539">Nucleus</keyword>
<dbReference type="FunFam" id="2.60.120.650:FF:000026">
    <property type="entry name" value="Transcription factor jumonji domain-containing protein"/>
    <property type="match status" value="1"/>
</dbReference>
<keyword evidence="7" id="KW-0408">Iron</keyword>
<dbReference type="PROSITE" id="PS51184">
    <property type="entry name" value="JMJC"/>
    <property type="match status" value="1"/>
</dbReference>
<feature type="compositionally biased region" description="Basic and acidic residues" evidence="10">
    <location>
        <begin position="474"/>
        <end position="492"/>
    </location>
</feature>
<evidence type="ECO:0000313" key="13">
    <source>
        <dbReference type="RefSeq" id="XP_019052723.1"/>
    </source>
</evidence>
<dbReference type="SUPFAM" id="SSF51197">
    <property type="entry name" value="Clavaminate synthase-like"/>
    <property type="match status" value="1"/>
</dbReference>
<feature type="domain" description="JmjC" evidence="11">
    <location>
        <begin position="395"/>
        <end position="627"/>
    </location>
</feature>
<dbReference type="InterPro" id="IPR003347">
    <property type="entry name" value="JmjC_dom"/>
</dbReference>
<evidence type="ECO:0000256" key="10">
    <source>
        <dbReference type="SAM" id="MobiDB-lite"/>
    </source>
</evidence>
<dbReference type="OrthoDB" id="1667110at2759"/>
<dbReference type="GO" id="GO:0000118">
    <property type="term" value="C:histone deacetylase complex"/>
    <property type="evidence" value="ECO:0000318"/>
    <property type="project" value="GO_Central"/>
</dbReference>
<proteinExistence type="inferred from homology"/>
<dbReference type="OMA" id="CNCTRCN"/>
<evidence type="ECO:0000256" key="1">
    <source>
        <dbReference type="ARBA" id="ARBA00004123"/>
    </source>
</evidence>